<comment type="similarity">
    <text evidence="13">Belongs to the GTP cyclohydrolase II family.</text>
</comment>
<evidence type="ECO:0000256" key="7">
    <source>
        <dbReference type="ARBA" id="ARBA00022723"/>
    </source>
</evidence>
<evidence type="ECO:0000256" key="3">
    <source>
        <dbReference type="ARBA" id="ARBA00004853"/>
    </source>
</evidence>
<organism evidence="15 16">
    <name type="scientific">Fructobacillus broussonetiae</name>
    <dbReference type="NCBI Taxonomy" id="2713173"/>
    <lineage>
        <taxon>Bacteria</taxon>
        <taxon>Bacillati</taxon>
        <taxon>Bacillota</taxon>
        <taxon>Bacilli</taxon>
        <taxon>Lactobacillales</taxon>
        <taxon>Lactobacillaceae</taxon>
        <taxon>Fructobacillus</taxon>
    </lineage>
</organism>
<comment type="pathway">
    <text evidence="3 13">Cofactor biosynthesis; riboflavin biosynthesis; 5-amino-6-(D-ribitylamino)uracil from GTP: step 1/4.</text>
</comment>
<dbReference type="SUPFAM" id="SSF55821">
    <property type="entry name" value="YrdC/RibB"/>
    <property type="match status" value="1"/>
</dbReference>
<sequence>MSVDERIARVRLALEELKKGQLVILTDDADREHEGDLVGLAAFVKPETVNFALKEARGVLCVPMSADRAKTLALPQMVDDNTEKFATKFTVSVDHVKGTTGVSAFDRAHTIQALSNESVGPESFESPGHIFPLVADENGVLARTGHTEGAVDLAKLAAVPPVAYIIEILADDGRMAREKQLAEFASRHNLVQLSIADIVYYRKWLADLNLVEGARATLPSTFGNFEVTAYEGSKNEPDLFVQSQTRPTRFPLVRIHSECLTGDVFGSKRCECGPQLHLALKKIEEYGGALLYMRQEGRGIGLWNKLKTYVLQQNGYDTYEANRMLGHKPDERQYKKAAQMLKQAGLTEVALLTNNPDKVAALEKEGIVVKEQVPLVTGIEPENRFYLQTKKDKFHHLFKKEEIS</sequence>
<keyword evidence="6 13" id="KW-0686">Riboflavin biosynthesis</keyword>
<dbReference type="InterPro" id="IPR017945">
    <property type="entry name" value="DHBP_synth_RibB-like_a/b_dom"/>
</dbReference>
<feature type="active site" description="Proton acceptor" evidence="13">
    <location>
        <position position="330"/>
    </location>
</feature>
<comment type="similarity">
    <text evidence="5">In the N-terminal section; belongs to the DHBP synthase family.</text>
</comment>
<evidence type="ECO:0000256" key="10">
    <source>
        <dbReference type="ARBA" id="ARBA00022833"/>
    </source>
</evidence>
<dbReference type="GO" id="GO:0008686">
    <property type="term" value="F:3,4-dihydroxy-2-butanone-4-phosphate synthase activity"/>
    <property type="evidence" value="ECO:0007669"/>
    <property type="project" value="UniProtKB-EC"/>
</dbReference>
<evidence type="ECO:0000259" key="14">
    <source>
        <dbReference type="Pfam" id="PF00925"/>
    </source>
</evidence>
<feature type="binding site" evidence="13">
    <location>
        <begin position="254"/>
        <end position="258"/>
    </location>
    <ligand>
        <name>GTP</name>
        <dbReference type="ChEBI" id="CHEBI:37565"/>
    </ligand>
</feature>
<dbReference type="Proteomes" id="UP001519504">
    <property type="component" value="Unassembled WGS sequence"/>
</dbReference>
<dbReference type="NCBIfam" id="NF001591">
    <property type="entry name" value="PRK00393.1"/>
    <property type="match status" value="1"/>
</dbReference>
<evidence type="ECO:0000256" key="11">
    <source>
        <dbReference type="ARBA" id="ARBA00023134"/>
    </source>
</evidence>
<feature type="binding site" evidence="13">
    <location>
        <position position="259"/>
    </location>
    <ligand>
        <name>Zn(2+)</name>
        <dbReference type="ChEBI" id="CHEBI:29105"/>
        <note>catalytic</note>
    </ligand>
</feature>
<feature type="binding site" evidence="13">
    <location>
        <position position="270"/>
    </location>
    <ligand>
        <name>Zn(2+)</name>
        <dbReference type="ChEBI" id="CHEBI:29105"/>
        <note>catalytic</note>
    </ligand>
</feature>
<feature type="binding site" evidence="13">
    <location>
        <begin position="296"/>
        <end position="298"/>
    </location>
    <ligand>
        <name>GTP</name>
        <dbReference type="ChEBI" id="CHEBI:37565"/>
    </ligand>
</feature>
<dbReference type="PANTHER" id="PTHR21327">
    <property type="entry name" value="GTP CYCLOHYDROLASE II-RELATED"/>
    <property type="match status" value="1"/>
</dbReference>
<dbReference type="SUPFAM" id="SSF142695">
    <property type="entry name" value="RibA-like"/>
    <property type="match status" value="1"/>
</dbReference>
<dbReference type="HAMAP" id="MF_00179">
    <property type="entry name" value="RibA"/>
    <property type="match status" value="1"/>
</dbReference>
<dbReference type="EMBL" id="JAAMFK010000001">
    <property type="protein sequence ID" value="MBS9338145.1"/>
    <property type="molecule type" value="Genomic_DNA"/>
</dbReference>
<feature type="binding site" evidence="13">
    <location>
        <position position="353"/>
    </location>
    <ligand>
        <name>GTP</name>
        <dbReference type="ChEBI" id="CHEBI:37565"/>
    </ligand>
</feature>
<evidence type="ECO:0000256" key="4">
    <source>
        <dbReference type="ARBA" id="ARBA00004904"/>
    </source>
</evidence>
<feature type="binding site" evidence="13">
    <location>
        <position position="275"/>
    </location>
    <ligand>
        <name>GTP</name>
        <dbReference type="ChEBI" id="CHEBI:37565"/>
    </ligand>
</feature>
<dbReference type="PANTHER" id="PTHR21327:SF18">
    <property type="entry name" value="3,4-DIHYDROXY-2-BUTANONE 4-PHOSPHATE SYNTHASE"/>
    <property type="match status" value="1"/>
</dbReference>
<feature type="binding site" evidence="13">
    <location>
        <position position="358"/>
    </location>
    <ligand>
        <name>GTP</name>
        <dbReference type="ChEBI" id="CHEBI:37565"/>
    </ligand>
</feature>
<dbReference type="CDD" id="cd00641">
    <property type="entry name" value="GTP_cyclohydro2"/>
    <property type="match status" value="1"/>
</dbReference>
<evidence type="ECO:0000256" key="2">
    <source>
        <dbReference type="ARBA" id="ARBA00002284"/>
    </source>
</evidence>
<dbReference type="RefSeq" id="WP_213808428.1">
    <property type="nucleotide sequence ID" value="NZ_JAAMFK010000001.1"/>
</dbReference>
<feature type="domain" description="GTP cyclohydrolase II" evidence="14">
    <location>
        <begin position="215"/>
        <end position="374"/>
    </location>
</feature>
<evidence type="ECO:0000256" key="6">
    <source>
        <dbReference type="ARBA" id="ARBA00022619"/>
    </source>
</evidence>
<evidence type="ECO:0000256" key="1">
    <source>
        <dbReference type="ARBA" id="ARBA00000141"/>
    </source>
</evidence>
<evidence type="ECO:0000313" key="15">
    <source>
        <dbReference type="EMBL" id="MBS9338145.1"/>
    </source>
</evidence>
<protein>
    <recommendedName>
        <fullName evidence="13">GTP cyclohydrolase-2</fullName>
        <ecNumber evidence="13">3.5.4.25</ecNumber>
    </recommendedName>
    <alternativeName>
        <fullName evidence="13">GTP cyclohydrolase II</fullName>
    </alternativeName>
</protein>
<feature type="binding site" evidence="13">
    <location>
        <position position="318"/>
    </location>
    <ligand>
        <name>GTP</name>
        <dbReference type="ChEBI" id="CHEBI:37565"/>
    </ligand>
</feature>
<keyword evidence="9 13" id="KW-0378">Hydrolase</keyword>
<gene>
    <name evidence="15" type="primary">ribB</name>
    <name evidence="13" type="synonym">ribA</name>
    <name evidence="15" type="ORF">G6R29_00640</name>
</gene>
<feature type="active site" description="Nucleophile" evidence="13">
    <location>
        <position position="332"/>
    </location>
</feature>
<evidence type="ECO:0000256" key="8">
    <source>
        <dbReference type="ARBA" id="ARBA00022741"/>
    </source>
</evidence>
<dbReference type="Pfam" id="PF00926">
    <property type="entry name" value="DHBP_synthase"/>
    <property type="match status" value="1"/>
</dbReference>
<name>A0ABS5QYC1_9LACO</name>
<evidence type="ECO:0000313" key="16">
    <source>
        <dbReference type="Proteomes" id="UP001519504"/>
    </source>
</evidence>
<keyword evidence="7 13" id="KW-0479">Metal-binding</keyword>
<dbReference type="Gene3D" id="3.90.870.10">
    <property type="entry name" value="DHBP synthase"/>
    <property type="match status" value="1"/>
</dbReference>
<dbReference type="EC" id="3.5.4.25" evidence="13"/>
<dbReference type="InterPro" id="IPR000422">
    <property type="entry name" value="DHBP_synthase_RibB"/>
</dbReference>
<dbReference type="InterPro" id="IPR032677">
    <property type="entry name" value="GTP_cyclohydro_II"/>
</dbReference>
<comment type="cofactor">
    <cofactor evidence="13">
        <name>Zn(2+)</name>
        <dbReference type="ChEBI" id="CHEBI:29105"/>
    </cofactor>
    <text evidence="13">Binds 1 zinc ion per subunit.</text>
</comment>
<keyword evidence="11 13" id="KW-0342">GTP-binding</keyword>
<evidence type="ECO:0000256" key="9">
    <source>
        <dbReference type="ARBA" id="ARBA00022801"/>
    </source>
</evidence>
<keyword evidence="15" id="KW-0456">Lyase</keyword>
<proteinExistence type="inferred from homology"/>
<comment type="caution">
    <text evidence="15">The sequence shown here is derived from an EMBL/GenBank/DDBJ whole genome shotgun (WGS) entry which is preliminary data.</text>
</comment>
<feature type="binding site" evidence="13">
    <location>
        <position position="272"/>
    </location>
    <ligand>
        <name>Zn(2+)</name>
        <dbReference type="ChEBI" id="CHEBI:29105"/>
        <note>catalytic</note>
    </ligand>
</feature>
<keyword evidence="8 13" id="KW-0547">Nucleotide-binding</keyword>
<evidence type="ECO:0000256" key="5">
    <source>
        <dbReference type="ARBA" id="ARBA00005520"/>
    </source>
</evidence>
<dbReference type="Pfam" id="PF00925">
    <property type="entry name" value="GTP_cyclohydro2"/>
    <property type="match status" value="1"/>
</dbReference>
<comment type="function">
    <text evidence="13">Catalyzes the conversion of GTP to 2,5-diamino-6-ribosylamino-4(3H)-pyrimidinone 5'-phosphate (DARP), formate and pyrophosphate.</text>
</comment>
<dbReference type="Gene3D" id="3.40.50.10990">
    <property type="entry name" value="GTP cyclohydrolase II"/>
    <property type="match status" value="1"/>
</dbReference>
<dbReference type="InterPro" id="IPR000926">
    <property type="entry name" value="RibA"/>
</dbReference>
<comment type="pathway">
    <text evidence="4">Cofactor biosynthesis; riboflavin biosynthesis; 2-hydroxy-3-oxobutyl phosphate from D-ribulose 5-phosphate: step 1/1.</text>
</comment>
<comment type="catalytic activity">
    <reaction evidence="12 13">
        <text>GTP + 4 H2O = 2,5-diamino-6-hydroxy-4-(5-phosphoribosylamino)-pyrimidine + formate + 2 phosphate + 3 H(+)</text>
        <dbReference type="Rhea" id="RHEA:23704"/>
        <dbReference type="ChEBI" id="CHEBI:15377"/>
        <dbReference type="ChEBI" id="CHEBI:15378"/>
        <dbReference type="ChEBI" id="CHEBI:15740"/>
        <dbReference type="ChEBI" id="CHEBI:37565"/>
        <dbReference type="ChEBI" id="CHEBI:43474"/>
        <dbReference type="ChEBI" id="CHEBI:58614"/>
        <dbReference type="EC" id="3.5.4.25"/>
    </reaction>
</comment>
<keyword evidence="16" id="KW-1185">Reference proteome</keyword>
<dbReference type="PIRSF" id="PIRSF001259">
    <property type="entry name" value="RibA"/>
    <property type="match status" value="1"/>
</dbReference>
<comment type="function">
    <text evidence="2">Catalyzes the conversion of D-ribulose 5-phosphate to formate and 3,4-dihydroxy-2-butanone 4-phosphate.</text>
</comment>
<evidence type="ECO:0000256" key="12">
    <source>
        <dbReference type="ARBA" id="ARBA00049295"/>
    </source>
</evidence>
<keyword evidence="10 13" id="KW-0862">Zinc</keyword>
<dbReference type="NCBIfam" id="TIGR00506">
    <property type="entry name" value="ribB"/>
    <property type="match status" value="1"/>
</dbReference>
<accession>A0ABS5QYC1</accession>
<reference evidence="15 16" key="1">
    <citation type="submission" date="2020-02" db="EMBL/GenBank/DDBJ databases">
        <title>Fructobacillus sp. isolated from paper mulberry of Taiwan.</title>
        <authorList>
            <person name="Lin S.-T."/>
        </authorList>
    </citation>
    <scope>NUCLEOTIDE SEQUENCE [LARGE SCALE GENOMIC DNA]</scope>
    <source>
        <strain evidence="15 16">M2-14</strain>
    </source>
</reference>
<dbReference type="InterPro" id="IPR036144">
    <property type="entry name" value="RibA-like_sf"/>
</dbReference>
<comment type="catalytic activity">
    <reaction evidence="1">
        <text>D-ribulose 5-phosphate = (2S)-2-hydroxy-3-oxobutyl phosphate + formate + H(+)</text>
        <dbReference type="Rhea" id="RHEA:18457"/>
        <dbReference type="ChEBI" id="CHEBI:15378"/>
        <dbReference type="ChEBI" id="CHEBI:15740"/>
        <dbReference type="ChEBI" id="CHEBI:58121"/>
        <dbReference type="ChEBI" id="CHEBI:58830"/>
        <dbReference type="EC" id="4.1.99.12"/>
    </reaction>
</comment>
<evidence type="ECO:0000256" key="13">
    <source>
        <dbReference type="HAMAP-Rule" id="MF_00179"/>
    </source>
</evidence>